<dbReference type="Gene3D" id="3.40.1280.10">
    <property type="match status" value="1"/>
</dbReference>
<dbReference type="AlphaFoldDB" id="A0A939BTH0"/>
<dbReference type="Pfam" id="PF00588">
    <property type="entry name" value="SpoU_methylase"/>
    <property type="match status" value="1"/>
</dbReference>
<sequence length="271" mass="27623">MDAPLSAGNARVKEARKLHRRSARSERRCFLADGPKAVEGALDVPGCVVEVFATPRAATEHAALLGAAPVTAPVTLVDDRAMAGLSDSVTPAGLVAVCRHLDVPLADVVGVAVVPPRLPVIAVCADVRDPGNAGTVVRCADAAGASAVVLAGDAVDLHNPKTVRASVGSVFHLPVALERDPAAAVAALRDAGYQVLAADGGGELDLFAAEPLLSRPTAWLFGNEAWGLPSELAALADERITIPMLGAAESLNLATAAAVCLYASTRAMIRA</sequence>
<feature type="domain" description="RNA 2-O ribose methyltransferase substrate binding" evidence="4">
    <location>
        <begin position="31"/>
        <end position="104"/>
    </location>
</feature>
<dbReference type="InterPro" id="IPR053888">
    <property type="entry name" value="MRM3-like_sub_bind"/>
</dbReference>
<dbReference type="InterPro" id="IPR001537">
    <property type="entry name" value="SpoU_MeTrfase"/>
</dbReference>
<comment type="caution">
    <text evidence="5">The sequence shown here is derived from an EMBL/GenBank/DDBJ whole genome shotgun (WGS) entry which is preliminary data.</text>
</comment>
<accession>A0A939BTH0</accession>
<dbReference type="PANTHER" id="PTHR43191:SF2">
    <property type="entry name" value="RRNA METHYLTRANSFERASE 3, MITOCHONDRIAL"/>
    <property type="match status" value="1"/>
</dbReference>
<comment type="similarity">
    <text evidence="1">Belongs to the class IV-like SAM-binding methyltransferase superfamily. RNA methyltransferase TrmH family.</text>
</comment>
<evidence type="ECO:0000256" key="3">
    <source>
        <dbReference type="ARBA" id="ARBA00022679"/>
    </source>
</evidence>
<dbReference type="PANTHER" id="PTHR43191">
    <property type="entry name" value="RRNA METHYLTRANSFERASE 3"/>
    <property type="match status" value="1"/>
</dbReference>
<dbReference type="InterPro" id="IPR051259">
    <property type="entry name" value="rRNA_Methyltransferase"/>
</dbReference>
<dbReference type="EMBL" id="JAERTX010000009">
    <property type="protein sequence ID" value="MBM9460644.1"/>
    <property type="molecule type" value="Genomic_DNA"/>
</dbReference>
<evidence type="ECO:0000313" key="6">
    <source>
        <dbReference type="Proteomes" id="UP000663791"/>
    </source>
</evidence>
<evidence type="ECO:0000259" key="4">
    <source>
        <dbReference type="SMART" id="SM00967"/>
    </source>
</evidence>
<gene>
    <name evidence="5" type="ORF">JK386_12080</name>
</gene>
<dbReference type="InterPro" id="IPR029028">
    <property type="entry name" value="Alpha/beta_knot_MTases"/>
</dbReference>
<dbReference type="CDD" id="cd18095">
    <property type="entry name" value="SpoU-like_rRNA-MTase"/>
    <property type="match status" value="1"/>
</dbReference>
<dbReference type="GO" id="GO:0032259">
    <property type="term" value="P:methylation"/>
    <property type="evidence" value="ECO:0007669"/>
    <property type="project" value="UniProtKB-KW"/>
</dbReference>
<keyword evidence="3" id="KW-0808">Transferase</keyword>
<dbReference type="Proteomes" id="UP000663791">
    <property type="component" value="Unassembled WGS sequence"/>
</dbReference>
<evidence type="ECO:0000313" key="5">
    <source>
        <dbReference type="EMBL" id="MBM9460644.1"/>
    </source>
</evidence>
<dbReference type="InterPro" id="IPR029026">
    <property type="entry name" value="tRNA_m1G_MTases_N"/>
</dbReference>
<evidence type="ECO:0000256" key="2">
    <source>
        <dbReference type="ARBA" id="ARBA00022603"/>
    </source>
</evidence>
<reference evidence="5" key="1">
    <citation type="submission" date="2021-01" db="EMBL/GenBank/DDBJ databases">
        <title>Novel species in genus Nocardioides.</title>
        <authorList>
            <person name="Zhang G."/>
        </authorList>
    </citation>
    <scope>NUCLEOTIDE SEQUENCE</scope>
    <source>
        <strain evidence="5">Zg-536</strain>
    </source>
</reference>
<dbReference type="SUPFAM" id="SSF75217">
    <property type="entry name" value="alpha/beta knot"/>
    <property type="match status" value="1"/>
</dbReference>
<keyword evidence="6" id="KW-1185">Reference proteome</keyword>
<keyword evidence="2 5" id="KW-0489">Methyltransferase</keyword>
<organism evidence="5 6">
    <name type="scientific">Nocardioides faecalis</name>
    <dbReference type="NCBI Taxonomy" id="2803858"/>
    <lineage>
        <taxon>Bacteria</taxon>
        <taxon>Bacillati</taxon>
        <taxon>Actinomycetota</taxon>
        <taxon>Actinomycetes</taxon>
        <taxon>Propionibacteriales</taxon>
        <taxon>Nocardioidaceae</taxon>
        <taxon>Nocardioides</taxon>
    </lineage>
</organism>
<dbReference type="RefSeq" id="WP_205291942.1">
    <property type="nucleotide sequence ID" value="NZ_CP074406.1"/>
</dbReference>
<dbReference type="GO" id="GO:0003723">
    <property type="term" value="F:RNA binding"/>
    <property type="evidence" value="ECO:0007669"/>
    <property type="project" value="InterPro"/>
</dbReference>
<dbReference type="InterPro" id="IPR013123">
    <property type="entry name" value="SpoU_subst-bd"/>
</dbReference>
<dbReference type="SUPFAM" id="SSF55315">
    <property type="entry name" value="L30e-like"/>
    <property type="match status" value="1"/>
</dbReference>
<protein>
    <submittedName>
        <fullName evidence="5">RNA methyltransferase</fullName>
    </submittedName>
</protein>
<dbReference type="GO" id="GO:0005737">
    <property type="term" value="C:cytoplasm"/>
    <property type="evidence" value="ECO:0007669"/>
    <property type="project" value="UniProtKB-ARBA"/>
</dbReference>
<evidence type="ECO:0000256" key="1">
    <source>
        <dbReference type="ARBA" id="ARBA00007228"/>
    </source>
</evidence>
<dbReference type="Pfam" id="PF22435">
    <property type="entry name" value="MRM3-like_sub_bind"/>
    <property type="match status" value="1"/>
</dbReference>
<dbReference type="GO" id="GO:0006396">
    <property type="term" value="P:RNA processing"/>
    <property type="evidence" value="ECO:0007669"/>
    <property type="project" value="InterPro"/>
</dbReference>
<name>A0A939BTH0_9ACTN</name>
<dbReference type="SMART" id="SM00967">
    <property type="entry name" value="SpoU_sub_bind"/>
    <property type="match status" value="1"/>
</dbReference>
<dbReference type="GO" id="GO:0008173">
    <property type="term" value="F:RNA methyltransferase activity"/>
    <property type="evidence" value="ECO:0007669"/>
    <property type="project" value="InterPro"/>
</dbReference>
<proteinExistence type="inferred from homology"/>
<dbReference type="Gene3D" id="3.30.1330.30">
    <property type="match status" value="1"/>
</dbReference>
<dbReference type="InterPro" id="IPR029064">
    <property type="entry name" value="Ribosomal_eL30-like_sf"/>
</dbReference>